<evidence type="ECO:0000256" key="1">
    <source>
        <dbReference type="SAM" id="MobiDB-lite"/>
    </source>
</evidence>
<dbReference type="AlphaFoldDB" id="A0A8T2NB59"/>
<protein>
    <submittedName>
        <fullName evidence="2">Uncharacterized protein</fullName>
    </submittedName>
</protein>
<dbReference type="OrthoDB" id="6513151at2759"/>
<reference evidence="2" key="1">
    <citation type="thesis" date="2021" institute="BYU ScholarsArchive" country="Provo, UT, USA">
        <title>Applications of and Algorithms for Genome Assembly and Genomic Analyses with an Emphasis on Marine Teleosts.</title>
        <authorList>
            <person name="Pickett B.D."/>
        </authorList>
    </citation>
    <scope>NUCLEOTIDE SEQUENCE</scope>
    <source>
        <strain evidence="2">HI-2016</strain>
    </source>
</reference>
<keyword evidence="3" id="KW-1185">Reference proteome</keyword>
<comment type="caution">
    <text evidence="2">The sequence shown here is derived from an EMBL/GenBank/DDBJ whole genome shotgun (WGS) entry which is preliminary data.</text>
</comment>
<name>A0A8T2NB59_9TELE</name>
<sequence length="162" mass="18009">MDEIRAGVMTEDNFQTAEGATGFTLDVTCTTDVRGNRGRLNLPPQFYSNEDNQSAPSAPDTLMESDNFLSYDYDKLAYTKAVPEEIYPGAQEIPEVLSGGTSPDQKAKKFFSQNSLPTSTSQSFLDLEPLQRASDLAKLEKRLECLRRDSPELMDQPEILTS</sequence>
<dbReference type="Proteomes" id="UP000824540">
    <property type="component" value="Unassembled WGS sequence"/>
</dbReference>
<feature type="non-terminal residue" evidence="2">
    <location>
        <position position="1"/>
    </location>
</feature>
<feature type="compositionally biased region" description="Polar residues" evidence="1">
    <location>
        <begin position="46"/>
        <end position="56"/>
    </location>
</feature>
<gene>
    <name evidence="2" type="ORF">JZ751_002907</name>
</gene>
<dbReference type="EMBL" id="JAFBMS010000102">
    <property type="protein sequence ID" value="KAG9336560.1"/>
    <property type="molecule type" value="Genomic_DNA"/>
</dbReference>
<accession>A0A8T2NB59</accession>
<feature type="region of interest" description="Disordered" evidence="1">
    <location>
        <begin position="40"/>
        <end position="61"/>
    </location>
</feature>
<organism evidence="2 3">
    <name type="scientific">Albula glossodonta</name>
    <name type="common">roundjaw bonefish</name>
    <dbReference type="NCBI Taxonomy" id="121402"/>
    <lineage>
        <taxon>Eukaryota</taxon>
        <taxon>Metazoa</taxon>
        <taxon>Chordata</taxon>
        <taxon>Craniata</taxon>
        <taxon>Vertebrata</taxon>
        <taxon>Euteleostomi</taxon>
        <taxon>Actinopterygii</taxon>
        <taxon>Neopterygii</taxon>
        <taxon>Teleostei</taxon>
        <taxon>Albuliformes</taxon>
        <taxon>Albulidae</taxon>
        <taxon>Albula</taxon>
    </lineage>
</organism>
<evidence type="ECO:0000313" key="2">
    <source>
        <dbReference type="EMBL" id="KAG9336560.1"/>
    </source>
</evidence>
<proteinExistence type="predicted"/>
<evidence type="ECO:0000313" key="3">
    <source>
        <dbReference type="Proteomes" id="UP000824540"/>
    </source>
</evidence>